<dbReference type="KEGG" id="nar:Saro_1365"/>
<dbReference type="PANTHER" id="PTHR43194">
    <property type="entry name" value="HYDROLASE ALPHA/BETA FOLD FAMILY"/>
    <property type="match status" value="1"/>
</dbReference>
<dbReference type="STRING" id="279238.Saro_1365"/>
<dbReference type="GO" id="GO:0016787">
    <property type="term" value="F:hydrolase activity"/>
    <property type="evidence" value="ECO:0007669"/>
    <property type="project" value="UniProtKB-KW"/>
</dbReference>
<reference evidence="3" key="1">
    <citation type="submission" date="2006-01" db="EMBL/GenBank/DDBJ databases">
        <title>Complete sequence of Novosphingobium aromaticivorans DSM 12444.</title>
        <authorList>
            <consortium name="US DOE Joint Genome Institute"/>
            <person name="Copeland A."/>
            <person name="Lucas S."/>
            <person name="Lapidus A."/>
            <person name="Barry K."/>
            <person name="Detter J.C."/>
            <person name="Glavina T."/>
            <person name="Hammon N."/>
            <person name="Israni S."/>
            <person name="Pitluck S."/>
            <person name="Chain P."/>
            <person name="Malfatti S."/>
            <person name="Shin M."/>
            <person name="Vergez L."/>
            <person name="Schmutz J."/>
            <person name="Larimer F."/>
            <person name="Land M."/>
            <person name="Kyrpides N."/>
            <person name="Ivanova N."/>
            <person name="Fredrickson J."/>
            <person name="Balkwill D."/>
            <person name="Romine M.F."/>
            <person name="Richardson P."/>
        </authorList>
    </citation>
    <scope>NUCLEOTIDE SEQUENCE [LARGE SCALE GENOMIC DNA]</scope>
    <source>
        <strain evidence="3">ATCC 700278 / DSM 12444 / CCUG 56034 / CIP 105152 / NBRC 16084 / F199</strain>
    </source>
</reference>
<accession>Q2G8L4</accession>
<keyword evidence="3" id="KW-1185">Reference proteome</keyword>
<feature type="domain" description="AB hydrolase-1" evidence="1">
    <location>
        <begin position="33"/>
        <end position="272"/>
    </location>
</feature>
<dbReference type="EMBL" id="CP000248">
    <property type="protein sequence ID" value="ABD25809.1"/>
    <property type="molecule type" value="Genomic_DNA"/>
</dbReference>
<dbReference type="eggNOG" id="COG2267">
    <property type="taxonomic scope" value="Bacteria"/>
</dbReference>
<dbReference type="Pfam" id="PF12697">
    <property type="entry name" value="Abhydrolase_6"/>
    <property type="match status" value="1"/>
</dbReference>
<dbReference type="InterPro" id="IPR000073">
    <property type="entry name" value="AB_hydrolase_1"/>
</dbReference>
<dbReference type="InterPro" id="IPR050228">
    <property type="entry name" value="Carboxylesterase_BioH"/>
</dbReference>
<dbReference type="SUPFAM" id="SSF53474">
    <property type="entry name" value="alpha/beta-Hydrolases"/>
    <property type="match status" value="1"/>
</dbReference>
<gene>
    <name evidence="2" type="ordered locus">Saro_1365</name>
</gene>
<dbReference type="PANTHER" id="PTHR43194:SF2">
    <property type="entry name" value="PEROXISOMAL MEMBRANE PROTEIN LPX1"/>
    <property type="match status" value="1"/>
</dbReference>
<proteinExistence type="predicted"/>
<evidence type="ECO:0000313" key="2">
    <source>
        <dbReference type="EMBL" id="ABD25809.1"/>
    </source>
</evidence>
<dbReference type="Gene3D" id="3.40.50.1820">
    <property type="entry name" value="alpha/beta hydrolase"/>
    <property type="match status" value="1"/>
</dbReference>
<protein>
    <submittedName>
        <fullName evidence="2">Alpha/beta hydrolase</fullName>
    </submittedName>
</protein>
<evidence type="ECO:0000259" key="1">
    <source>
        <dbReference type="Pfam" id="PF12697"/>
    </source>
</evidence>
<dbReference type="ESTHER" id="novad-q2g8l4">
    <property type="family name" value="6_AlphaBeta_hydrolase"/>
</dbReference>
<keyword evidence="2" id="KW-0378">Hydrolase</keyword>
<evidence type="ECO:0000313" key="3">
    <source>
        <dbReference type="Proteomes" id="UP000009134"/>
    </source>
</evidence>
<dbReference type="InterPro" id="IPR029058">
    <property type="entry name" value="AB_hydrolase_fold"/>
</dbReference>
<dbReference type="HOGENOM" id="CLU_020336_31_0_5"/>
<dbReference type="Proteomes" id="UP000009134">
    <property type="component" value="Chromosome"/>
</dbReference>
<organism evidence="2 3">
    <name type="scientific">Novosphingobium aromaticivorans (strain ATCC 700278 / DSM 12444 / CCUG 56034 / CIP 105152 / NBRC 16084 / F199)</name>
    <dbReference type="NCBI Taxonomy" id="279238"/>
    <lineage>
        <taxon>Bacteria</taxon>
        <taxon>Pseudomonadati</taxon>
        <taxon>Pseudomonadota</taxon>
        <taxon>Alphaproteobacteria</taxon>
        <taxon>Sphingomonadales</taxon>
        <taxon>Sphingomonadaceae</taxon>
        <taxon>Novosphingobium</taxon>
    </lineage>
</organism>
<sequence>MRQSLCMTTIRIPVSGGLHIAADELGPRGAPTVILGHGGGQTRHSWDRAGHELADAGYHVINYDLLGHGDSCWEPEGDYSYQRRAADLAAIVRYAGPVFAFVGASLGGLSSMAAACHGTVPKALVLVDVVARLSEQGVERIVGFMTANPDGFASLEDAADAISAYYPDRPRPSRLDGLRKNLRLGDDGRFHWHWDPKFLTGGRDHGSIPDMLDTAEWTAHVPTLLVRGMKSDIVTDEGVSDLSARIDRLEVADIGGAGHMVAGDRNDLFNAAVIEFLERVMPATAPNPAG</sequence>
<dbReference type="AlphaFoldDB" id="Q2G8L4"/>
<name>Q2G8L4_NOVAD</name>